<feature type="compositionally biased region" description="Basic residues" evidence="1">
    <location>
        <begin position="1"/>
        <end position="10"/>
    </location>
</feature>
<evidence type="ECO:0000259" key="2">
    <source>
        <dbReference type="Pfam" id="PF19348"/>
    </source>
</evidence>
<feature type="region of interest" description="Disordered" evidence="1">
    <location>
        <begin position="1"/>
        <end position="35"/>
    </location>
</feature>
<evidence type="ECO:0000313" key="3">
    <source>
        <dbReference type="EMBL" id="XBO45419.1"/>
    </source>
</evidence>
<dbReference type="RefSeq" id="WP_406832920.1">
    <property type="nucleotide sequence ID" value="NZ_CP157483.1"/>
</dbReference>
<proteinExistence type="predicted"/>
<accession>A0AAU7JZC9</accession>
<sequence>MGKASRRRKHGADQGSTEAARTRVEPAPFVSRPFEGLPNETDWVAMREILPAATASVSFAKGKAPEGAPSDVTVATVLPMAWPGLHRADGTVFFGTQSGSVSGDASRDLAGSLIAAATAEKGTPIASTPSATADSPRLQDLLDTGAPFEVTVHEGFDFWVGDSELDDDAKSSLERANESVIPTVKMDAAPSAYWCRIGERTHIRLVLPQDEDTATDALARLHAASESGLGGPTRLLGAFRACGLLVPVWDLEPEKTSADYEGPLGEFMERYAKAVAATDSLTADERRARSGLLSRQVTLR</sequence>
<dbReference type="InterPro" id="IPR045970">
    <property type="entry name" value="DUF5926"/>
</dbReference>
<protein>
    <submittedName>
        <fullName evidence="3">DUF5926 family protein</fullName>
    </submittedName>
</protein>
<dbReference type="EMBL" id="CP157483">
    <property type="protein sequence ID" value="XBO45419.1"/>
    <property type="molecule type" value="Genomic_DNA"/>
</dbReference>
<dbReference type="AlphaFoldDB" id="A0AAU7JZC9"/>
<evidence type="ECO:0000256" key="1">
    <source>
        <dbReference type="SAM" id="MobiDB-lite"/>
    </source>
</evidence>
<organism evidence="3">
    <name type="scientific">Pedococcus sp. KACC 23699</name>
    <dbReference type="NCBI Taxonomy" id="3149228"/>
    <lineage>
        <taxon>Bacteria</taxon>
        <taxon>Bacillati</taxon>
        <taxon>Actinomycetota</taxon>
        <taxon>Actinomycetes</taxon>
        <taxon>Micrococcales</taxon>
        <taxon>Intrasporangiaceae</taxon>
        <taxon>Pedococcus</taxon>
    </lineage>
</organism>
<gene>
    <name evidence="3" type="ORF">ABEG17_08830</name>
</gene>
<reference evidence="3" key="1">
    <citation type="submission" date="2024-05" db="EMBL/GenBank/DDBJ databases">
        <authorList>
            <person name="Kim S."/>
            <person name="Heo J."/>
            <person name="Choi H."/>
            <person name="Choi Y."/>
            <person name="Kwon S.-W."/>
            <person name="Kim Y."/>
        </authorList>
    </citation>
    <scope>NUCLEOTIDE SEQUENCE</scope>
    <source>
        <strain evidence="3">KACC 23699</strain>
    </source>
</reference>
<name>A0AAU7JZC9_9MICO</name>
<feature type="domain" description="DUF5926" evidence="2">
    <location>
        <begin position="33"/>
        <end position="300"/>
    </location>
</feature>
<dbReference type="Pfam" id="PF19348">
    <property type="entry name" value="DUF5926"/>
    <property type="match status" value="1"/>
</dbReference>